<dbReference type="InterPro" id="IPR018093">
    <property type="entry name" value="BCCT_CS"/>
</dbReference>
<feature type="transmembrane region" description="Helical" evidence="9">
    <location>
        <begin position="406"/>
        <end position="426"/>
    </location>
</feature>
<evidence type="ECO:0000256" key="8">
    <source>
        <dbReference type="SAM" id="MobiDB-lite"/>
    </source>
</evidence>
<reference evidence="10 11" key="1">
    <citation type="journal article" date="2019" name="Int. J. Syst. Evol. Microbiol.">
        <title>The Global Catalogue of Microorganisms (GCM) 10K type strain sequencing project: providing services to taxonomists for standard genome sequencing and annotation.</title>
        <authorList>
            <consortium name="The Broad Institute Genomics Platform"/>
            <consortium name="The Broad Institute Genome Sequencing Center for Infectious Disease"/>
            <person name="Wu L."/>
            <person name="Ma J."/>
        </authorList>
    </citation>
    <scope>NUCLEOTIDE SEQUENCE [LARGE SCALE GENOMIC DNA]</scope>
    <source>
        <strain evidence="10 11">JCM 9731</strain>
    </source>
</reference>
<gene>
    <name evidence="10" type="ORF">GCM10008967_34900</name>
</gene>
<comment type="subcellular location">
    <subcellularLocation>
        <location evidence="1">Cell membrane</location>
        <topology evidence="1">Multi-pass membrane protein</topology>
    </subcellularLocation>
</comment>
<sequence>MTNRVIDWPTFIGALILLLLVTVPLIIFPEEGKLYVDAANTYVTTNFGVLYLLMGIAVFFFLVYVAFSENGRVKLGEKEERPEFNDFSWAGMLFCAGIGSSILYWATIEWAYYYQGPPFGIEPGSRQAIVWSSTYGIFHWGPIAWAIYTLPALPMAYFYYVRKSPVLKVSEATRPLIGKLADGPLGTLIDVLFIFGLLGGAGTTLALGTPMIAEGINRLTGLETNMIMNVGILAGVTLIFGISAYSGLRKGIKILSDLNLFLAFFLLAFMYVLGPTRFITETTTNSIGVLLDNFFHMSTWTEPFNRLGPFTKSGFPEAWTVFYWAWWLVYAPFVGLFVAKISRGRTIKQMILGTIIYGTIGSLLFFGVMGNYGLHLQLTGQLDVISILNNEGAPVAILDVISTLPWAPFIILIFTVLAIIFLATTFDSSSYILASVVQKEVADEPLRWNRLFWAFALCLLPLTLMFLGGLDTLQTASIVGGFPLIFIMIMLAWSFMKASNRDIEVSDQYKPKVINLNYKKILEKLRRGKKKQEPPQKGPVDAHFEEDDPNR</sequence>
<accession>A0ABN0WMI8</accession>
<evidence type="ECO:0000256" key="7">
    <source>
        <dbReference type="ARBA" id="ARBA00023136"/>
    </source>
</evidence>
<name>A0ABN0WMI8_9BACI</name>
<feature type="transmembrane region" description="Helical" evidence="9">
    <location>
        <begin position="260"/>
        <end position="280"/>
    </location>
</feature>
<dbReference type="PANTHER" id="PTHR30047:SF7">
    <property type="entry name" value="HIGH-AFFINITY CHOLINE TRANSPORT PROTEIN"/>
    <property type="match status" value="1"/>
</dbReference>
<evidence type="ECO:0000313" key="10">
    <source>
        <dbReference type="EMBL" id="GAA0341559.1"/>
    </source>
</evidence>
<feature type="transmembrane region" description="Helical" evidence="9">
    <location>
        <begin position="48"/>
        <end position="67"/>
    </location>
</feature>
<feature type="transmembrane region" description="Helical" evidence="9">
    <location>
        <begin position="183"/>
        <end position="207"/>
    </location>
</feature>
<keyword evidence="7 9" id="KW-0472">Membrane</keyword>
<evidence type="ECO:0000256" key="4">
    <source>
        <dbReference type="ARBA" id="ARBA00022475"/>
    </source>
</evidence>
<dbReference type="EMBL" id="BAAADJ010000060">
    <property type="protein sequence ID" value="GAA0341559.1"/>
    <property type="molecule type" value="Genomic_DNA"/>
</dbReference>
<dbReference type="PROSITE" id="PS01303">
    <property type="entry name" value="BCCT"/>
    <property type="match status" value="1"/>
</dbReference>
<feature type="transmembrane region" description="Helical" evidence="9">
    <location>
        <begin position="227"/>
        <end position="248"/>
    </location>
</feature>
<keyword evidence="6 9" id="KW-1133">Transmembrane helix</keyword>
<evidence type="ECO:0000256" key="1">
    <source>
        <dbReference type="ARBA" id="ARBA00004651"/>
    </source>
</evidence>
<feature type="transmembrane region" description="Helical" evidence="9">
    <location>
        <begin position="7"/>
        <end position="28"/>
    </location>
</feature>
<keyword evidence="3" id="KW-0813">Transport</keyword>
<dbReference type="Proteomes" id="UP001500782">
    <property type="component" value="Unassembled WGS sequence"/>
</dbReference>
<dbReference type="PANTHER" id="PTHR30047">
    <property type="entry name" value="HIGH-AFFINITY CHOLINE TRANSPORT PROTEIN-RELATED"/>
    <property type="match status" value="1"/>
</dbReference>
<feature type="transmembrane region" description="Helical" evidence="9">
    <location>
        <begin position="87"/>
        <end position="106"/>
    </location>
</feature>
<dbReference type="RefSeq" id="WP_343801893.1">
    <property type="nucleotide sequence ID" value="NZ_BAAADJ010000060.1"/>
</dbReference>
<feature type="transmembrane region" description="Helical" evidence="9">
    <location>
        <begin position="351"/>
        <end position="374"/>
    </location>
</feature>
<feature type="transmembrane region" description="Helical" evidence="9">
    <location>
        <begin position="143"/>
        <end position="162"/>
    </location>
</feature>
<keyword evidence="11" id="KW-1185">Reference proteome</keyword>
<evidence type="ECO:0000256" key="2">
    <source>
        <dbReference type="ARBA" id="ARBA00005658"/>
    </source>
</evidence>
<dbReference type="Pfam" id="PF02028">
    <property type="entry name" value="BCCT"/>
    <property type="match status" value="1"/>
</dbReference>
<comment type="caution">
    <text evidence="10">The sequence shown here is derived from an EMBL/GenBank/DDBJ whole genome shotgun (WGS) entry which is preliminary data.</text>
</comment>
<keyword evidence="4" id="KW-1003">Cell membrane</keyword>
<dbReference type="NCBIfam" id="TIGR00842">
    <property type="entry name" value="bcct"/>
    <property type="match status" value="1"/>
</dbReference>
<keyword evidence="5 9" id="KW-0812">Transmembrane</keyword>
<dbReference type="InterPro" id="IPR000060">
    <property type="entry name" value="BCCT_transptr"/>
</dbReference>
<evidence type="ECO:0000256" key="5">
    <source>
        <dbReference type="ARBA" id="ARBA00022692"/>
    </source>
</evidence>
<protein>
    <submittedName>
        <fullName evidence="10">BCCT family transporter</fullName>
    </submittedName>
</protein>
<feature type="region of interest" description="Disordered" evidence="8">
    <location>
        <begin position="525"/>
        <end position="551"/>
    </location>
</feature>
<evidence type="ECO:0000256" key="6">
    <source>
        <dbReference type="ARBA" id="ARBA00022989"/>
    </source>
</evidence>
<comment type="similarity">
    <text evidence="2">Belongs to the BCCT transporter (TC 2.A.15) family.</text>
</comment>
<feature type="transmembrane region" description="Helical" evidence="9">
    <location>
        <begin position="321"/>
        <end position="339"/>
    </location>
</feature>
<organism evidence="10 11">
    <name type="scientific">Bacillus carboniphilus</name>
    <dbReference type="NCBI Taxonomy" id="86663"/>
    <lineage>
        <taxon>Bacteria</taxon>
        <taxon>Bacillati</taxon>
        <taxon>Bacillota</taxon>
        <taxon>Bacilli</taxon>
        <taxon>Bacillales</taxon>
        <taxon>Bacillaceae</taxon>
        <taxon>Bacillus</taxon>
    </lineage>
</organism>
<evidence type="ECO:0000313" key="11">
    <source>
        <dbReference type="Proteomes" id="UP001500782"/>
    </source>
</evidence>
<feature type="transmembrane region" description="Helical" evidence="9">
    <location>
        <begin position="451"/>
        <end position="470"/>
    </location>
</feature>
<evidence type="ECO:0000256" key="9">
    <source>
        <dbReference type="SAM" id="Phobius"/>
    </source>
</evidence>
<proteinExistence type="inferred from homology"/>
<feature type="transmembrane region" description="Helical" evidence="9">
    <location>
        <begin position="476"/>
        <end position="496"/>
    </location>
</feature>
<evidence type="ECO:0000256" key="3">
    <source>
        <dbReference type="ARBA" id="ARBA00022448"/>
    </source>
</evidence>